<protein>
    <submittedName>
        <fullName evidence="10">Methyl-accepting chemotaxis protein</fullName>
    </submittedName>
</protein>
<dbReference type="Proteomes" id="UP000282060">
    <property type="component" value="Unassembled WGS sequence"/>
</dbReference>
<keyword evidence="6" id="KW-1133">Transmembrane helix</keyword>
<dbReference type="GO" id="GO:0006935">
    <property type="term" value="P:chemotaxis"/>
    <property type="evidence" value="ECO:0007669"/>
    <property type="project" value="UniProtKB-ARBA"/>
</dbReference>
<dbReference type="PROSITE" id="PS50192">
    <property type="entry name" value="T_SNARE"/>
    <property type="match status" value="1"/>
</dbReference>
<dbReference type="PROSITE" id="PS50111">
    <property type="entry name" value="CHEMOTAXIS_TRANSDUC_2"/>
    <property type="match status" value="1"/>
</dbReference>
<feature type="domain" description="HAMP" evidence="9">
    <location>
        <begin position="356"/>
        <end position="410"/>
    </location>
</feature>
<evidence type="ECO:0000256" key="2">
    <source>
        <dbReference type="ARBA" id="ARBA00022519"/>
    </source>
</evidence>
<evidence type="ECO:0000256" key="3">
    <source>
        <dbReference type="ARBA" id="ARBA00023224"/>
    </source>
</evidence>
<organism evidence="10 11">
    <name type="scientific">Shewanella atlantica</name>
    <dbReference type="NCBI Taxonomy" id="271099"/>
    <lineage>
        <taxon>Bacteria</taxon>
        <taxon>Pseudomonadati</taxon>
        <taxon>Pseudomonadota</taxon>
        <taxon>Gammaproteobacteria</taxon>
        <taxon>Alteromonadales</taxon>
        <taxon>Shewanellaceae</taxon>
        <taxon>Shewanella</taxon>
    </lineage>
</organism>
<dbReference type="InterPro" id="IPR000727">
    <property type="entry name" value="T_SNARE_dom"/>
</dbReference>
<dbReference type="Pfam" id="PF00672">
    <property type="entry name" value="HAMP"/>
    <property type="match status" value="1"/>
</dbReference>
<evidence type="ECO:0000259" key="9">
    <source>
        <dbReference type="PROSITE" id="PS50885"/>
    </source>
</evidence>
<sequence length="688" mass="74636">MKMTIKAKLIILVGALLVAVSGYFIINMIVIEQAVLKQEKLNISDKVESLVKQNLIGQVDTLSRSVNDFYQQSRVENIRQALGDEIVMFRNIIDRMYENNLTDDPDMMVYTFINEYQWGEGRYLFAYDADTLTNEAAGIGGVSMGNSRDVVDEKGNYYARNIVAAAKENEIGFTSYFFSNPTNGKVEEKLSASFYFEPLNLVIATGEYISTLKQDKVTAALQTVMAAKYGENGEFWVQDANGKILAHSQKGLIGQQTANADKAKQALGAKSEAFVLLPVSSSSTNTTEAQISYVRKILPEWGWVIGTGAFESDVTSIQQGLTAGTREIFDSKIYQSIAVTSVLIIIALIFCVWLLNKIITDMVVLKERIETLSTGEADLTSRLEIASRDELADIGHSVNNFIGYLQAMMLDISKSSKEITEGITQLNNQSELNSQALNSHTSETELAVTAITQMNASAEAVAQSAVQTASSTQQANEEAKASKVTVVDASNSVIALVEEMNTATSSINTMSENTKQIVSVLDVIGGIAEQTNLLALNAAIEAARAGEQGRGFAVVADEVRSLASRTQSSTAQIEEILSTLRRDAATAEKVMTETKNSCQKVAENTSLVTSSLDTMTGSIVEINDLGSQIATASEQQSAVTDEISRNMHTIEAMALELLQNGQQTALSTQNLSAANEQLNVLVSKFKLA</sequence>
<dbReference type="GO" id="GO:0007165">
    <property type="term" value="P:signal transduction"/>
    <property type="evidence" value="ECO:0007669"/>
    <property type="project" value="UniProtKB-KW"/>
</dbReference>
<keyword evidence="6" id="KW-0472">Membrane</keyword>
<evidence type="ECO:0000259" key="8">
    <source>
        <dbReference type="PROSITE" id="PS50192"/>
    </source>
</evidence>
<dbReference type="SUPFAM" id="SSF58104">
    <property type="entry name" value="Methyl-accepting chemotaxis protein (MCP) signaling domain"/>
    <property type="match status" value="1"/>
</dbReference>
<evidence type="ECO:0000256" key="4">
    <source>
        <dbReference type="ARBA" id="ARBA00029447"/>
    </source>
</evidence>
<dbReference type="InterPro" id="IPR004089">
    <property type="entry name" value="MCPsignal_dom"/>
</dbReference>
<dbReference type="SMART" id="SM00304">
    <property type="entry name" value="HAMP"/>
    <property type="match status" value="2"/>
</dbReference>
<dbReference type="AlphaFoldDB" id="A0A431WFP5"/>
<name>A0A431WFP5_9GAMM</name>
<gene>
    <name evidence="10" type="ORF">EKG39_01545</name>
</gene>
<keyword evidence="6" id="KW-0812">Transmembrane</keyword>
<dbReference type="FunFam" id="1.10.287.950:FF:000001">
    <property type="entry name" value="Methyl-accepting chemotaxis sensory transducer"/>
    <property type="match status" value="1"/>
</dbReference>
<dbReference type="SMART" id="SM00283">
    <property type="entry name" value="MA"/>
    <property type="match status" value="1"/>
</dbReference>
<dbReference type="OrthoDB" id="2489132at2"/>
<feature type="transmembrane region" description="Helical" evidence="6">
    <location>
        <begin position="333"/>
        <end position="355"/>
    </location>
</feature>
<dbReference type="Pfam" id="PF00015">
    <property type="entry name" value="MCPsignal"/>
    <property type="match status" value="1"/>
</dbReference>
<dbReference type="Gene3D" id="1.10.287.950">
    <property type="entry name" value="Methyl-accepting chemotaxis protein"/>
    <property type="match status" value="1"/>
</dbReference>
<dbReference type="PROSITE" id="PS50885">
    <property type="entry name" value="HAMP"/>
    <property type="match status" value="1"/>
</dbReference>
<feature type="domain" description="T-SNARE coiled-coil homology" evidence="8">
    <location>
        <begin position="610"/>
        <end position="650"/>
    </location>
</feature>
<reference evidence="10 11" key="1">
    <citation type="submission" date="2018-12" db="EMBL/GenBank/DDBJ databases">
        <authorList>
            <person name="Yu L."/>
        </authorList>
    </citation>
    <scope>NUCLEOTIDE SEQUENCE [LARGE SCALE GENOMIC DNA]</scope>
    <source>
        <strain evidence="10 11">HAW-EB5</strain>
    </source>
</reference>
<dbReference type="InterPro" id="IPR004010">
    <property type="entry name" value="Double_Cache_2"/>
</dbReference>
<proteinExistence type="inferred from homology"/>
<comment type="subcellular location">
    <subcellularLocation>
        <location evidence="1">Cell inner membrane</location>
        <topology evidence="1">Multi-pass membrane protein</topology>
    </subcellularLocation>
</comment>
<accession>A0A431WFP5</accession>
<feature type="domain" description="Methyl-accepting transducer" evidence="7">
    <location>
        <begin position="415"/>
        <end position="651"/>
    </location>
</feature>
<dbReference type="CDD" id="cd06225">
    <property type="entry name" value="HAMP"/>
    <property type="match status" value="1"/>
</dbReference>
<dbReference type="PANTHER" id="PTHR32089:SF55">
    <property type="entry name" value="METHYL ACCEPTING SENSORY TRANSDUCER WITH CACHE_2 SMALL MOLECULE BINDING DOMAIN"/>
    <property type="match status" value="1"/>
</dbReference>
<comment type="similarity">
    <text evidence="4">Belongs to the methyl-accepting chemotaxis (MCP) protein family.</text>
</comment>
<dbReference type="GO" id="GO:0005886">
    <property type="term" value="C:plasma membrane"/>
    <property type="evidence" value="ECO:0007669"/>
    <property type="project" value="UniProtKB-SubCell"/>
</dbReference>
<keyword evidence="11" id="KW-1185">Reference proteome</keyword>
<dbReference type="EMBL" id="RXNV01000001">
    <property type="protein sequence ID" value="RTR34386.1"/>
    <property type="molecule type" value="Genomic_DNA"/>
</dbReference>
<dbReference type="InterPro" id="IPR003660">
    <property type="entry name" value="HAMP_dom"/>
</dbReference>
<keyword evidence="2" id="KW-1003">Cell membrane</keyword>
<dbReference type="Pfam" id="PF08269">
    <property type="entry name" value="dCache_2"/>
    <property type="match status" value="1"/>
</dbReference>
<dbReference type="Gene3D" id="3.30.450.20">
    <property type="entry name" value="PAS domain"/>
    <property type="match status" value="2"/>
</dbReference>
<dbReference type="PANTHER" id="PTHR32089">
    <property type="entry name" value="METHYL-ACCEPTING CHEMOTAXIS PROTEIN MCPB"/>
    <property type="match status" value="1"/>
</dbReference>
<evidence type="ECO:0000313" key="11">
    <source>
        <dbReference type="Proteomes" id="UP000282060"/>
    </source>
</evidence>
<evidence type="ECO:0000256" key="6">
    <source>
        <dbReference type="SAM" id="Phobius"/>
    </source>
</evidence>
<keyword evidence="3 5" id="KW-0807">Transducer</keyword>
<dbReference type="CDD" id="cd11386">
    <property type="entry name" value="MCP_signal"/>
    <property type="match status" value="1"/>
</dbReference>
<keyword evidence="2" id="KW-0997">Cell inner membrane</keyword>
<evidence type="ECO:0000313" key="10">
    <source>
        <dbReference type="EMBL" id="RTR34386.1"/>
    </source>
</evidence>
<dbReference type="RefSeq" id="WP_126503572.1">
    <property type="nucleotide sequence ID" value="NZ_RXNV01000001.1"/>
</dbReference>
<evidence type="ECO:0000259" key="7">
    <source>
        <dbReference type="PROSITE" id="PS50111"/>
    </source>
</evidence>
<evidence type="ECO:0000256" key="1">
    <source>
        <dbReference type="ARBA" id="ARBA00004429"/>
    </source>
</evidence>
<comment type="caution">
    <text evidence="10">The sequence shown here is derived from an EMBL/GenBank/DDBJ whole genome shotgun (WGS) entry which is preliminary data.</text>
</comment>
<evidence type="ECO:0000256" key="5">
    <source>
        <dbReference type="PROSITE-ProRule" id="PRU00284"/>
    </source>
</evidence>